<dbReference type="PANTHER" id="PTHR23065:SF51">
    <property type="entry name" value="PROLINE-SERINE-THREONINE PHOSPHATASE-INTERACTING PROTEIN 1"/>
    <property type="match status" value="1"/>
</dbReference>
<keyword evidence="4" id="KW-0812">Transmembrane</keyword>
<evidence type="ECO:0000256" key="4">
    <source>
        <dbReference type="SAM" id="Phobius"/>
    </source>
</evidence>
<feature type="domain" description="SH3" evidence="5">
    <location>
        <begin position="305"/>
        <end position="364"/>
    </location>
</feature>
<dbReference type="STRING" id="409849.ENSPMGP00000008358"/>
<reference evidence="6" key="2">
    <citation type="submission" date="2025-09" db="UniProtKB">
        <authorList>
            <consortium name="Ensembl"/>
        </authorList>
    </citation>
    <scope>IDENTIFICATION</scope>
</reference>
<dbReference type="GO" id="GO:0030041">
    <property type="term" value="P:actin filament polymerization"/>
    <property type="evidence" value="ECO:0007669"/>
    <property type="project" value="TreeGrafter"/>
</dbReference>
<dbReference type="Pfam" id="PF14604">
    <property type="entry name" value="SH3_9"/>
    <property type="match status" value="1"/>
</dbReference>
<feature type="transmembrane region" description="Helical" evidence="4">
    <location>
        <begin position="268"/>
        <end position="294"/>
    </location>
</feature>
<dbReference type="InterPro" id="IPR036028">
    <property type="entry name" value="SH3-like_dom_sf"/>
</dbReference>
<dbReference type="PRINTS" id="PR00499">
    <property type="entry name" value="P67PHOX"/>
</dbReference>
<dbReference type="Gene3D" id="2.30.30.40">
    <property type="entry name" value="SH3 Domains"/>
    <property type="match status" value="1"/>
</dbReference>
<proteinExistence type="predicted"/>
<dbReference type="Ensembl" id="ENSPMGT00000008896.1">
    <property type="protein sequence ID" value="ENSPMGP00000008358.1"/>
    <property type="gene ID" value="ENSPMGG00000006919.1"/>
</dbReference>
<keyword evidence="4" id="KW-0472">Membrane</keyword>
<dbReference type="Gene3D" id="1.20.1270.60">
    <property type="entry name" value="Arfaptin homology (AH) domain/BAR domain"/>
    <property type="match status" value="2"/>
</dbReference>
<name>A0A3B3ZUH0_9GOBI</name>
<reference evidence="6" key="1">
    <citation type="submission" date="2025-08" db="UniProtKB">
        <authorList>
            <consortium name="Ensembl"/>
        </authorList>
    </citation>
    <scope>IDENTIFICATION</scope>
</reference>
<protein>
    <recommendedName>
        <fullName evidence="5">SH3 domain-containing protein</fullName>
    </recommendedName>
</protein>
<dbReference type="InterPro" id="IPR001452">
    <property type="entry name" value="SH3_domain"/>
</dbReference>
<dbReference type="PANTHER" id="PTHR23065">
    <property type="entry name" value="PROLINE-SERINE-THREONINE PHOSPHATASE INTERACTING PROTEIN 1"/>
    <property type="match status" value="1"/>
</dbReference>
<evidence type="ECO:0000256" key="1">
    <source>
        <dbReference type="ARBA" id="ARBA00022443"/>
    </source>
</evidence>
<dbReference type="SMART" id="SM00055">
    <property type="entry name" value="FCH"/>
    <property type="match status" value="1"/>
</dbReference>
<evidence type="ECO:0000313" key="6">
    <source>
        <dbReference type="Ensembl" id="ENSPMGP00000008358.1"/>
    </source>
</evidence>
<organism evidence="6 7">
    <name type="scientific">Periophthalmus magnuspinnatus</name>
    <dbReference type="NCBI Taxonomy" id="409849"/>
    <lineage>
        <taxon>Eukaryota</taxon>
        <taxon>Metazoa</taxon>
        <taxon>Chordata</taxon>
        <taxon>Craniata</taxon>
        <taxon>Vertebrata</taxon>
        <taxon>Euteleostomi</taxon>
        <taxon>Actinopterygii</taxon>
        <taxon>Neopterygii</taxon>
        <taxon>Teleostei</taxon>
        <taxon>Neoteleostei</taxon>
        <taxon>Acanthomorphata</taxon>
        <taxon>Gobiaria</taxon>
        <taxon>Gobiiformes</taxon>
        <taxon>Gobioidei</taxon>
        <taxon>Gobiidae</taxon>
        <taxon>Oxudercinae</taxon>
        <taxon>Periophthalmus</taxon>
    </lineage>
</organism>
<keyword evidence="7" id="KW-1185">Reference proteome</keyword>
<dbReference type="GO" id="GO:0005884">
    <property type="term" value="C:actin filament"/>
    <property type="evidence" value="ECO:0007669"/>
    <property type="project" value="TreeGrafter"/>
</dbReference>
<evidence type="ECO:0000313" key="7">
    <source>
        <dbReference type="Proteomes" id="UP000261520"/>
    </source>
</evidence>
<dbReference type="AlphaFoldDB" id="A0A3B3ZUH0"/>
<dbReference type="SUPFAM" id="SSF103657">
    <property type="entry name" value="BAR/IMD domain-like"/>
    <property type="match status" value="1"/>
</dbReference>
<dbReference type="GO" id="GO:0005737">
    <property type="term" value="C:cytoplasm"/>
    <property type="evidence" value="ECO:0007669"/>
    <property type="project" value="TreeGrafter"/>
</dbReference>
<dbReference type="SMART" id="SM00326">
    <property type="entry name" value="SH3"/>
    <property type="match status" value="1"/>
</dbReference>
<keyword evidence="1 2" id="KW-0728">SH3 domain</keyword>
<evidence type="ECO:0000256" key="3">
    <source>
        <dbReference type="SAM" id="Coils"/>
    </source>
</evidence>
<dbReference type="GO" id="GO:0005886">
    <property type="term" value="C:plasma membrane"/>
    <property type="evidence" value="ECO:0007669"/>
    <property type="project" value="TreeGrafter"/>
</dbReference>
<dbReference type="InterPro" id="IPR027267">
    <property type="entry name" value="AH/BAR_dom_sf"/>
</dbReference>
<feature type="coiled-coil region" evidence="3">
    <location>
        <begin position="91"/>
        <end position="125"/>
    </location>
</feature>
<keyword evidence="3" id="KW-0175">Coiled coil</keyword>
<dbReference type="SUPFAM" id="SSF50044">
    <property type="entry name" value="SH3-domain"/>
    <property type="match status" value="1"/>
</dbReference>
<evidence type="ECO:0000256" key="2">
    <source>
        <dbReference type="PROSITE-ProRule" id="PRU00192"/>
    </source>
</evidence>
<dbReference type="Pfam" id="PF00611">
    <property type="entry name" value="FCH"/>
    <property type="match status" value="1"/>
</dbReference>
<sequence>PEMALQFKDSFWSAEFISNTGYEALTQRLNDGRRTCKDLEDLLKMRASAEEKYGKELVAIAHKAGGLFEIRWVNYTWLKIENVGKQHMHLAVELREEVKRMEQFRERQKEQRRKFECVVEKLQKTKVSLYKKTIDVSRSNLLFHFHFYSVSRSVCQKKLYSANVEQLDKIRQDWESSYICTCEMFQQQEEDRVNILRNAMWVHSNHLSSLCVKDDECYENMRIVLEKCDAVEDNNCFVEMKSTGSAPPAVKLFYSHGVILFGAGVTEVLVLLSLGFVFFFCLFLLSFSFFFFLVETPHAAVHTRSRQCQCCSLCSCCFQGDDELSVFAGDTVLVTLRGDDGWWTVQCNGHSGLVPGSYLSPDSSTLHAEQ</sequence>
<keyword evidence="4" id="KW-1133">Transmembrane helix</keyword>
<dbReference type="Proteomes" id="UP000261520">
    <property type="component" value="Unplaced"/>
</dbReference>
<evidence type="ECO:0000259" key="5">
    <source>
        <dbReference type="PROSITE" id="PS50002"/>
    </source>
</evidence>
<accession>A0A3B3ZUH0</accession>
<dbReference type="InterPro" id="IPR001060">
    <property type="entry name" value="FCH_dom"/>
</dbReference>
<dbReference type="PROSITE" id="PS50002">
    <property type="entry name" value="SH3"/>
    <property type="match status" value="1"/>
</dbReference>
<dbReference type="GO" id="GO:0051015">
    <property type="term" value="F:actin filament binding"/>
    <property type="evidence" value="ECO:0007669"/>
    <property type="project" value="TreeGrafter"/>
</dbReference>